<dbReference type="EMBL" id="VYQF01000006">
    <property type="protein sequence ID" value="KAA9037212.1"/>
    <property type="molecule type" value="Genomic_DNA"/>
</dbReference>
<dbReference type="RefSeq" id="WP_150416140.1">
    <property type="nucleotide sequence ID" value="NZ_VYQF01000006.1"/>
</dbReference>
<reference evidence="2 3" key="1">
    <citation type="submission" date="2019-09" db="EMBL/GenBank/DDBJ databases">
        <title>Draft genome sequence of Ginsengibacter sp. BR5-29.</title>
        <authorList>
            <person name="Im W.-T."/>
        </authorList>
    </citation>
    <scope>NUCLEOTIDE SEQUENCE [LARGE SCALE GENOMIC DNA]</scope>
    <source>
        <strain evidence="2 3">BR5-29</strain>
    </source>
</reference>
<feature type="chain" id="PRO_5023918304" evidence="1">
    <location>
        <begin position="23"/>
        <end position="133"/>
    </location>
</feature>
<keyword evidence="1" id="KW-0732">Signal</keyword>
<evidence type="ECO:0000313" key="2">
    <source>
        <dbReference type="EMBL" id="KAA9037212.1"/>
    </source>
</evidence>
<evidence type="ECO:0000256" key="1">
    <source>
        <dbReference type="SAM" id="SignalP"/>
    </source>
</evidence>
<keyword evidence="3" id="KW-1185">Reference proteome</keyword>
<dbReference type="InterPro" id="IPR032593">
    <property type="entry name" value="DUF4907"/>
</dbReference>
<evidence type="ECO:0000313" key="3">
    <source>
        <dbReference type="Proteomes" id="UP000326903"/>
    </source>
</evidence>
<dbReference type="Proteomes" id="UP000326903">
    <property type="component" value="Unassembled WGS sequence"/>
</dbReference>
<sequence>MQQKISKAKTIKILLFAFVLFAAGTTKARLSTNTPATYPNSLLSLKGFMMQVSPGDTTYRIIPSEGNTYGYDISINNKLLIHQPNIPGMSGNKGFEKKSDAEKVARLVIKKLQQGMMPPTVEKKELDSLKIKF</sequence>
<gene>
    <name evidence="2" type="ORF">FW778_17445</name>
</gene>
<name>A0A5J5IHH7_9BACT</name>
<organism evidence="2 3">
    <name type="scientific">Ginsengibacter hankyongi</name>
    <dbReference type="NCBI Taxonomy" id="2607284"/>
    <lineage>
        <taxon>Bacteria</taxon>
        <taxon>Pseudomonadati</taxon>
        <taxon>Bacteroidota</taxon>
        <taxon>Chitinophagia</taxon>
        <taxon>Chitinophagales</taxon>
        <taxon>Chitinophagaceae</taxon>
        <taxon>Ginsengibacter</taxon>
    </lineage>
</organism>
<proteinExistence type="predicted"/>
<accession>A0A5J5IHH7</accession>
<comment type="caution">
    <text evidence="2">The sequence shown here is derived from an EMBL/GenBank/DDBJ whole genome shotgun (WGS) entry which is preliminary data.</text>
</comment>
<dbReference type="AlphaFoldDB" id="A0A5J5IHH7"/>
<protein>
    <submittedName>
        <fullName evidence="2">DUF4907 domain-containing protein</fullName>
    </submittedName>
</protein>
<dbReference type="Pfam" id="PF16250">
    <property type="entry name" value="DUF4907"/>
    <property type="match status" value="1"/>
</dbReference>
<feature type="signal peptide" evidence="1">
    <location>
        <begin position="1"/>
        <end position="22"/>
    </location>
</feature>